<comment type="caution">
    <text evidence="3">The sequence shown here is derived from an EMBL/GenBank/DDBJ whole genome shotgun (WGS) entry which is preliminary data.</text>
</comment>
<evidence type="ECO:0000259" key="2">
    <source>
        <dbReference type="SMART" id="SM00568"/>
    </source>
</evidence>
<dbReference type="GO" id="GO:0032934">
    <property type="term" value="F:sterol binding"/>
    <property type="evidence" value="ECO:0007669"/>
    <property type="project" value="TreeGrafter"/>
</dbReference>
<evidence type="ECO:0000313" key="3">
    <source>
        <dbReference type="EMBL" id="KAF2071142.1"/>
    </source>
</evidence>
<dbReference type="AlphaFoldDB" id="A0A8J4PNJ5"/>
<gene>
    <name evidence="3" type="ORF">CYY_007548</name>
</gene>
<reference evidence="3" key="1">
    <citation type="submission" date="2020-01" db="EMBL/GenBank/DDBJ databases">
        <title>Development of genomics and gene disruption for Polysphondylium violaceum indicates a role for the polyketide synthase stlB in stalk morphogenesis.</title>
        <authorList>
            <person name="Narita B."/>
            <person name="Kawabe Y."/>
            <person name="Kin K."/>
            <person name="Saito T."/>
            <person name="Gibbs R."/>
            <person name="Kuspa A."/>
            <person name="Muzny D."/>
            <person name="Queller D."/>
            <person name="Richards S."/>
            <person name="Strassman J."/>
            <person name="Sucgang R."/>
            <person name="Worley K."/>
            <person name="Schaap P."/>
        </authorList>
    </citation>
    <scope>NUCLEOTIDE SEQUENCE</scope>
    <source>
        <strain evidence="3">QSvi11</strain>
    </source>
</reference>
<protein>
    <recommendedName>
        <fullName evidence="2">GRAM domain-containing protein</fullName>
    </recommendedName>
</protein>
<dbReference type="InterPro" id="IPR011993">
    <property type="entry name" value="PH-like_dom_sf"/>
</dbReference>
<sequence length="461" mass="51658">MQPSSSNTSLADMEEESMRSDNEKIQKKLQLEPTDSVLYSLKCRKKQRHGILAITEQHLHFYSSLLGTTKKKKIAFDAIAKIELVEKDGGVKIIKNSGESITFHFKQNETAHLLIEGQWEASGNNPNMRLTESSMGSKQLYTTPTSSALHKHFELPETEVLKLDVPCSFKTTFKHYGKLYLTQNYICFYSHFITSHTRRVIKIRNIITISKPEKKNRHSILVETKTESFLFSSFQDREKVYDFMVNLYNDSKNDTSSLPPTPNLRSRRNSLSGSLSGVPSKSHSRSGSVDQQSPMVENTITFASVIPISDLNNSSNNNNNNNGNNGFRKVSNASSTLSPNNNNSNNNNNNNSSQPSTPKTHSRNNSVNKDKQSNIPPSPPTPLSSSVKTVSSPSTNNNVPSSTTVVVPASEKIANRIEKVDNVIPKQDTLNLKQKELIKEKDDKDKTNQKAKRRVCCFSLF</sequence>
<dbReference type="EMBL" id="AJWJ01000409">
    <property type="protein sequence ID" value="KAF2071142.1"/>
    <property type="molecule type" value="Genomic_DNA"/>
</dbReference>
<keyword evidence="4" id="KW-1185">Reference proteome</keyword>
<proteinExistence type="predicted"/>
<feature type="compositionally biased region" description="Polar residues" evidence="1">
    <location>
        <begin position="1"/>
        <end position="10"/>
    </location>
</feature>
<dbReference type="GO" id="GO:0005886">
    <property type="term" value="C:plasma membrane"/>
    <property type="evidence" value="ECO:0007669"/>
    <property type="project" value="TreeGrafter"/>
</dbReference>
<evidence type="ECO:0000313" key="4">
    <source>
        <dbReference type="Proteomes" id="UP000695562"/>
    </source>
</evidence>
<feature type="compositionally biased region" description="Polar residues" evidence="1">
    <location>
        <begin position="354"/>
        <end position="367"/>
    </location>
</feature>
<feature type="domain" description="GRAM" evidence="2">
    <location>
        <begin position="147"/>
        <end position="213"/>
    </location>
</feature>
<feature type="compositionally biased region" description="Polar residues" evidence="1">
    <location>
        <begin position="279"/>
        <end position="294"/>
    </location>
</feature>
<dbReference type="GO" id="GO:0032366">
    <property type="term" value="P:intracellular sterol transport"/>
    <property type="evidence" value="ECO:0007669"/>
    <property type="project" value="TreeGrafter"/>
</dbReference>
<dbReference type="Pfam" id="PF02893">
    <property type="entry name" value="GRAM"/>
    <property type="match status" value="1"/>
</dbReference>
<dbReference type="PANTHER" id="PTHR23319:SF4">
    <property type="entry name" value="GRAM DOMAIN CONTAINING 1B, ISOFORM E"/>
    <property type="match status" value="1"/>
</dbReference>
<dbReference type="Proteomes" id="UP000695562">
    <property type="component" value="Unassembled WGS sequence"/>
</dbReference>
<feature type="compositionally biased region" description="Low complexity" evidence="1">
    <location>
        <begin position="313"/>
        <end position="353"/>
    </location>
</feature>
<feature type="compositionally biased region" description="Low complexity" evidence="1">
    <location>
        <begin position="383"/>
        <end position="403"/>
    </location>
</feature>
<feature type="compositionally biased region" description="Basic and acidic residues" evidence="1">
    <location>
        <begin position="16"/>
        <end position="27"/>
    </location>
</feature>
<dbReference type="InterPro" id="IPR051482">
    <property type="entry name" value="Cholesterol_transport"/>
</dbReference>
<dbReference type="InterPro" id="IPR004182">
    <property type="entry name" value="GRAM"/>
</dbReference>
<dbReference type="GO" id="GO:0005789">
    <property type="term" value="C:endoplasmic reticulum membrane"/>
    <property type="evidence" value="ECO:0007669"/>
    <property type="project" value="TreeGrafter"/>
</dbReference>
<accession>A0A8J4PNJ5</accession>
<feature type="domain" description="GRAM" evidence="2">
    <location>
        <begin position="23"/>
        <end position="86"/>
    </location>
</feature>
<dbReference type="SMART" id="SM00568">
    <property type="entry name" value="GRAM"/>
    <property type="match status" value="2"/>
</dbReference>
<feature type="region of interest" description="Disordered" evidence="1">
    <location>
        <begin position="313"/>
        <end position="403"/>
    </location>
</feature>
<name>A0A8J4PNJ5_9MYCE</name>
<dbReference type="OrthoDB" id="2162691at2759"/>
<organism evidence="3 4">
    <name type="scientific">Polysphondylium violaceum</name>
    <dbReference type="NCBI Taxonomy" id="133409"/>
    <lineage>
        <taxon>Eukaryota</taxon>
        <taxon>Amoebozoa</taxon>
        <taxon>Evosea</taxon>
        <taxon>Eumycetozoa</taxon>
        <taxon>Dictyostelia</taxon>
        <taxon>Dictyosteliales</taxon>
        <taxon>Dictyosteliaceae</taxon>
        <taxon>Polysphondylium</taxon>
    </lineage>
</organism>
<feature type="region of interest" description="Disordered" evidence="1">
    <location>
        <begin position="252"/>
        <end position="294"/>
    </location>
</feature>
<dbReference type="PANTHER" id="PTHR23319">
    <property type="entry name" value="GRAM DOMAIN CONTAINING 1B, ISOFORM E"/>
    <property type="match status" value="1"/>
</dbReference>
<dbReference type="Gene3D" id="2.30.29.30">
    <property type="entry name" value="Pleckstrin-homology domain (PH domain)/Phosphotyrosine-binding domain (PTB)"/>
    <property type="match status" value="2"/>
</dbReference>
<dbReference type="GO" id="GO:0140268">
    <property type="term" value="C:endoplasmic reticulum-plasma membrane contact site"/>
    <property type="evidence" value="ECO:0007669"/>
    <property type="project" value="TreeGrafter"/>
</dbReference>
<dbReference type="GO" id="GO:0120015">
    <property type="term" value="F:sterol transfer activity"/>
    <property type="evidence" value="ECO:0007669"/>
    <property type="project" value="TreeGrafter"/>
</dbReference>
<feature type="region of interest" description="Disordered" evidence="1">
    <location>
        <begin position="1"/>
        <end position="27"/>
    </location>
</feature>
<evidence type="ECO:0000256" key="1">
    <source>
        <dbReference type="SAM" id="MobiDB-lite"/>
    </source>
</evidence>